<dbReference type="Gene3D" id="3.40.50.1980">
    <property type="entry name" value="Nitrogenase molybdenum iron protein domain"/>
    <property type="match status" value="1"/>
</dbReference>
<dbReference type="InterPro" id="IPR018247">
    <property type="entry name" value="EF_Hand_1_Ca_BS"/>
</dbReference>
<gene>
    <name evidence="1" type="ORF">A3207_07175</name>
</gene>
<dbReference type="Gene3D" id="1.10.1330.10">
    <property type="entry name" value="Dockerin domain"/>
    <property type="match status" value="1"/>
</dbReference>
<name>A0A8J8PHX9_9ARCH</name>
<evidence type="ECO:0000313" key="1">
    <source>
        <dbReference type="EMBL" id="TQS84089.1"/>
    </source>
</evidence>
<dbReference type="InterPro" id="IPR050902">
    <property type="entry name" value="ABC_Transporter_SBP"/>
</dbReference>
<dbReference type="GO" id="GO:0000272">
    <property type="term" value="P:polysaccharide catabolic process"/>
    <property type="evidence" value="ECO:0007669"/>
    <property type="project" value="InterPro"/>
</dbReference>
<dbReference type="EMBL" id="LVVT01000007">
    <property type="protein sequence ID" value="TQS84089.1"/>
    <property type="molecule type" value="Genomic_DNA"/>
</dbReference>
<dbReference type="PROSITE" id="PS00018">
    <property type="entry name" value="EF_HAND_1"/>
    <property type="match status" value="1"/>
</dbReference>
<reference evidence="1" key="1">
    <citation type="submission" date="2016-03" db="EMBL/GenBank/DDBJ databases">
        <authorList>
            <person name="Borrel G."/>
            <person name="Mccann A."/>
            <person name="O'Toole P.W."/>
        </authorList>
    </citation>
    <scope>NUCLEOTIDE SEQUENCE</scope>
    <source>
        <strain evidence="1">183</strain>
    </source>
</reference>
<dbReference type="PANTHER" id="PTHR30535:SF34">
    <property type="entry name" value="MOLYBDATE-BINDING PROTEIN MOLA"/>
    <property type="match status" value="1"/>
</dbReference>
<dbReference type="Proteomes" id="UP000752814">
    <property type="component" value="Unassembled WGS sequence"/>
</dbReference>
<protein>
    <recommendedName>
        <fullName evidence="3">Periplasmic binding protein</fullName>
    </recommendedName>
</protein>
<organism evidence="1 2">
    <name type="scientific">Candidatus Methanomassiliicoccus intestinalis</name>
    <dbReference type="NCBI Taxonomy" id="1406512"/>
    <lineage>
        <taxon>Archaea</taxon>
        <taxon>Methanobacteriati</taxon>
        <taxon>Thermoplasmatota</taxon>
        <taxon>Thermoplasmata</taxon>
        <taxon>Methanomassiliicoccales</taxon>
        <taxon>Methanomassiliicoccaceae</taxon>
        <taxon>Methanomassiliicoccus</taxon>
    </lineage>
</organism>
<dbReference type="InterPro" id="IPR036439">
    <property type="entry name" value="Dockerin_dom_sf"/>
</dbReference>
<evidence type="ECO:0000313" key="2">
    <source>
        <dbReference type="Proteomes" id="UP000752814"/>
    </source>
</evidence>
<accession>A0A8J8PHX9</accession>
<dbReference type="SUPFAM" id="SSF53807">
    <property type="entry name" value="Helical backbone' metal receptor"/>
    <property type="match status" value="1"/>
</dbReference>
<dbReference type="SUPFAM" id="SSF63446">
    <property type="entry name" value="Type I dockerin domain"/>
    <property type="match status" value="1"/>
</dbReference>
<sequence length="438" mass="47940">MNKKMIAAVAVILVVIIVGAAYAVIGLNSGDDKKNSVDYDVALSIMGNANEDNYLDSEDTEIIQGIIDGKYSQDAYKFADANDDGAVDEKDLEIVNKLINGKETEAIVVDQENNKVKVQVPLKNIISINSEMLPILIYINGEKKVAGYISSEYEVAQSIMDNGFSKKLDGSRAITAASYSSIVEIDSKLSSEGGIGAILCLNDSALGNYADQLHTAQIPIIKIKCSNPIESIDAALTLGYLLGGECKDKAYDYVEDSYKVLNKINDALESVSKKTTCIAMSMGTHVAEINSGYSVTTKLAGGDVICGLEGDGSQKLQEAESITKWDGVEHIVEFRSMDFIKEDEVAMWDKYAEHVEKSSSYQDVVYINASLPIIVKVAYVAEIFYPELFKDLGNDTFRYFIDTYSSYLNEMCDDGRLDPEEITTIVTYESYKAQGGSK</sequence>
<evidence type="ECO:0008006" key="3">
    <source>
        <dbReference type="Google" id="ProtNLM"/>
    </source>
</evidence>
<comment type="caution">
    <text evidence="1">The sequence shown here is derived from an EMBL/GenBank/DDBJ whole genome shotgun (WGS) entry which is preliminary data.</text>
</comment>
<proteinExistence type="predicted"/>
<dbReference type="AlphaFoldDB" id="A0A8J8PHX9"/>
<dbReference type="RefSeq" id="WP_400194975.1">
    <property type="nucleotide sequence ID" value="NZ_CAYAYE010000028.1"/>
</dbReference>
<dbReference type="PANTHER" id="PTHR30535">
    <property type="entry name" value="VITAMIN B12-BINDING PROTEIN"/>
    <property type="match status" value="1"/>
</dbReference>